<feature type="disulfide bond" evidence="7">
    <location>
        <begin position="61"/>
        <end position="75"/>
    </location>
</feature>
<dbReference type="InterPro" id="IPR001002">
    <property type="entry name" value="Chitin-bd_1"/>
</dbReference>
<dbReference type="PROSITE" id="PS00773">
    <property type="entry name" value="CHITINASE_19_1"/>
    <property type="match status" value="2"/>
</dbReference>
<comment type="caution">
    <text evidence="7">Lacks conserved residue(s) required for the propagation of feature annotation.</text>
</comment>
<evidence type="ECO:0000256" key="3">
    <source>
        <dbReference type="ARBA" id="ARBA00022669"/>
    </source>
</evidence>
<keyword evidence="11" id="KW-1185">Reference proteome</keyword>
<keyword evidence="8" id="KW-1133">Transmembrane helix</keyword>
<dbReference type="Pfam" id="PF00187">
    <property type="entry name" value="Chitin_bind_1"/>
    <property type="match status" value="1"/>
</dbReference>
<gene>
    <name evidence="10" type="ORF">HID58_017066</name>
</gene>
<dbReference type="SUPFAM" id="SSF52218">
    <property type="entry name" value="Flavoproteins"/>
    <property type="match status" value="1"/>
</dbReference>
<feature type="domain" description="Chitin-binding type-1" evidence="9">
    <location>
        <begin position="451"/>
        <end position="486"/>
    </location>
</feature>
<dbReference type="Gene3D" id="3.30.60.10">
    <property type="entry name" value="Endochitinase-like"/>
    <property type="match status" value="3"/>
</dbReference>
<dbReference type="CDD" id="cd00325">
    <property type="entry name" value="chitinase_GH19"/>
    <property type="match status" value="3"/>
</dbReference>
<comment type="similarity">
    <text evidence="1">Belongs to the glycosyl hydrolase 19 family. Chitinase class I subfamily.</text>
</comment>
<dbReference type="PROSITE" id="PS50941">
    <property type="entry name" value="CHIT_BIND_I_2"/>
    <property type="match status" value="3"/>
</dbReference>
<feature type="transmembrane region" description="Helical" evidence="8">
    <location>
        <begin position="27"/>
        <end position="47"/>
    </location>
</feature>
<keyword evidence="8" id="KW-0812">Transmembrane</keyword>
<name>A0ABQ8D626_BRANA</name>
<feature type="disulfide bond" evidence="7">
    <location>
        <begin position="56"/>
        <end position="68"/>
    </location>
</feature>
<evidence type="ECO:0000256" key="4">
    <source>
        <dbReference type="ARBA" id="ARBA00023157"/>
    </source>
</evidence>
<evidence type="ECO:0000256" key="6">
    <source>
        <dbReference type="ARBA" id="ARBA00048983"/>
    </source>
</evidence>
<feature type="disulfide bond" evidence="7">
    <location>
        <begin position="719"/>
        <end position="733"/>
    </location>
</feature>
<evidence type="ECO:0000256" key="7">
    <source>
        <dbReference type="PROSITE-ProRule" id="PRU00261"/>
    </source>
</evidence>
<feature type="non-terminal residue" evidence="10">
    <location>
        <position position="1"/>
    </location>
</feature>
<evidence type="ECO:0000313" key="11">
    <source>
        <dbReference type="Proteomes" id="UP000824890"/>
    </source>
</evidence>
<dbReference type="Pfam" id="PF00182">
    <property type="entry name" value="Glyco_hydro_19"/>
    <property type="match status" value="6"/>
</dbReference>
<dbReference type="PANTHER" id="PTHR22595">
    <property type="entry name" value="CHITINASE-RELATED"/>
    <property type="match status" value="1"/>
</dbReference>
<dbReference type="Proteomes" id="UP000824890">
    <property type="component" value="Unassembled WGS sequence"/>
</dbReference>
<evidence type="ECO:0000256" key="1">
    <source>
        <dbReference type="ARBA" id="ARBA00009373"/>
    </source>
</evidence>
<feature type="domain" description="Chitin-binding type-1" evidence="9">
    <location>
        <begin position="709"/>
        <end position="744"/>
    </location>
</feature>
<dbReference type="SUPFAM" id="SSF53955">
    <property type="entry name" value="Lysozyme-like"/>
    <property type="match status" value="5"/>
</dbReference>
<dbReference type="PANTHER" id="PTHR22595:SF126">
    <property type="entry name" value="CHITIN-BINDING TYPE-1 DOMAIN-CONTAINING PROTEIN"/>
    <property type="match status" value="1"/>
</dbReference>
<dbReference type="InterPro" id="IPR018371">
    <property type="entry name" value="Chitin-binding_1_CS"/>
</dbReference>
<keyword evidence="3 7" id="KW-0147">Chitin-binding</keyword>
<dbReference type="CDD" id="cd00035">
    <property type="entry name" value="ChtBD1"/>
    <property type="match status" value="3"/>
</dbReference>
<protein>
    <recommendedName>
        <fullName evidence="2">NAD(P)H dehydrogenase (quinone)</fullName>
        <ecNumber evidence="2">1.6.5.2</ecNumber>
    </recommendedName>
</protein>
<reference evidence="10 11" key="1">
    <citation type="submission" date="2021-05" db="EMBL/GenBank/DDBJ databases">
        <title>Genome Assembly of Synthetic Allotetraploid Brassica napus Reveals Homoeologous Exchanges between Subgenomes.</title>
        <authorList>
            <person name="Davis J.T."/>
        </authorList>
    </citation>
    <scope>NUCLEOTIDE SEQUENCE [LARGE SCALE GENOMIC DNA]</scope>
    <source>
        <strain evidence="11">cv. Da-Ae</strain>
        <tissue evidence="10">Seedling</tissue>
    </source>
</reference>
<comment type="catalytic activity">
    <reaction evidence="5">
        <text>a quinone + NADH + H(+) = a quinol + NAD(+)</text>
        <dbReference type="Rhea" id="RHEA:46160"/>
        <dbReference type="ChEBI" id="CHEBI:15378"/>
        <dbReference type="ChEBI" id="CHEBI:24646"/>
        <dbReference type="ChEBI" id="CHEBI:57540"/>
        <dbReference type="ChEBI" id="CHEBI:57945"/>
        <dbReference type="ChEBI" id="CHEBI:132124"/>
        <dbReference type="EC" id="1.6.5.2"/>
    </reaction>
</comment>
<dbReference type="Gene3D" id="3.30.20.10">
    <property type="entry name" value="Endochitinase, domain 2"/>
    <property type="match status" value="3"/>
</dbReference>
<evidence type="ECO:0000313" key="10">
    <source>
        <dbReference type="EMBL" id="KAH0924810.1"/>
    </source>
</evidence>
<evidence type="ECO:0000256" key="2">
    <source>
        <dbReference type="ARBA" id="ARBA00012648"/>
    </source>
</evidence>
<dbReference type="Pfam" id="PF03358">
    <property type="entry name" value="FMN_red"/>
    <property type="match status" value="1"/>
</dbReference>
<dbReference type="SUPFAM" id="SSF57016">
    <property type="entry name" value="Plant lectins/antimicrobial peptides"/>
    <property type="match status" value="3"/>
</dbReference>
<organism evidence="10 11">
    <name type="scientific">Brassica napus</name>
    <name type="common">Rape</name>
    <dbReference type="NCBI Taxonomy" id="3708"/>
    <lineage>
        <taxon>Eukaryota</taxon>
        <taxon>Viridiplantae</taxon>
        <taxon>Streptophyta</taxon>
        <taxon>Embryophyta</taxon>
        <taxon>Tracheophyta</taxon>
        <taxon>Spermatophyta</taxon>
        <taxon>Magnoliopsida</taxon>
        <taxon>eudicotyledons</taxon>
        <taxon>Gunneridae</taxon>
        <taxon>Pentapetalae</taxon>
        <taxon>rosids</taxon>
        <taxon>malvids</taxon>
        <taxon>Brassicales</taxon>
        <taxon>Brassicaceae</taxon>
        <taxon>Brassiceae</taxon>
        <taxon>Brassica</taxon>
    </lineage>
</organism>
<dbReference type="EC" id="1.6.5.2" evidence="2"/>
<dbReference type="InterPro" id="IPR029039">
    <property type="entry name" value="Flavoprotein-like_sf"/>
</dbReference>
<dbReference type="InterPro" id="IPR000726">
    <property type="entry name" value="Glyco_hydro_19_cat"/>
</dbReference>
<feature type="disulfide bond" evidence="7">
    <location>
        <begin position="714"/>
        <end position="726"/>
    </location>
</feature>
<dbReference type="SMART" id="SM00270">
    <property type="entry name" value="ChtBD1"/>
    <property type="match status" value="3"/>
</dbReference>
<feature type="domain" description="Chitin-binding type-1" evidence="9">
    <location>
        <begin position="48"/>
        <end position="86"/>
    </location>
</feature>
<dbReference type="InterPro" id="IPR023346">
    <property type="entry name" value="Lysozyme-like_dom_sf"/>
</dbReference>
<comment type="caution">
    <text evidence="10">The sequence shown here is derived from an EMBL/GenBank/DDBJ whole genome shotgun (WGS) entry which is preliminary data.</text>
</comment>
<dbReference type="InterPro" id="IPR005025">
    <property type="entry name" value="FMN_Rdtase-like_dom"/>
</dbReference>
<dbReference type="InterPro" id="IPR036861">
    <property type="entry name" value="Endochitinase-like_sf"/>
</dbReference>
<evidence type="ECO:0000256" key="5">
    <source>
        <dbReference type="ARBA" id="ARBA00047678"/>
    </source>
</evidence>
<feature type="disulfide bond" evidence="7">
    <location>
        <begin position="461"/>
        <end position="475"/>
    </location>
</feature>
<sequence>ISSCTQLDLPLTPPKQNKTKMATQRAILQNALILFLFTLTILTKTAFSQNCGTTGCARNLCCSRYGYCGTTAAYCGTGCRSGPCSSRTTPIPPTPSGGGGGLNADPRDTIANVVTLSVFNSIMSKVGNGCPAKGFYTRQAFISAAQSFPAYRGTVAKREIAAMLAQFSHESGSFCYKEEIARGRYCQASTVYPCQPGKNYYGRGPIQITWNYNYGAAGKFLGLPLLTDPDMVARSPEVAFKCAMWFWNQNVRPVLDQGFGATTRKINGGECNGRRPAAVQSRVNRYLEFCRLFGITPGTSSCFKEEITGGRYCSLSLRYPCQPGKNYYGRGPIQITWIYNYGRKVSWTSSLGRSRNGGSFQVCAMWFWNKKLRPVLSRGFGATTRRINGGERPDAVESHYLDFSWGHAWNQPQIEKTTMNYGKATSRNDQFAILLTTLFFLILTVSKPVASQNCGCASGLCCSSAGYCGTTDAYCGEGCKEGPCKNSGPGDPTVSLEETVTPEFFNSILSQATESDCKGRGFYTHETFMAAANAYPSFGATISKLLCHIEEVDGPAKAARGEYCDTTKPEFPCVPGKGYYGRGAIQLSWNYNYGPCGRDLNEGDLLATPEKVAQDQVLAFKASFWYWTTNVRSSFKSGFGPTIKAVNSMECTGTGVPSETAANRISLTFYLEKTSLVKYAKTTSRNDQFAFLLTTLFFLILAVSKPVASQNCGCASGLCCSSAGFCGMTDEYCGEGCKEGPCKNSGPGDPTVLLEETVTPEFFNSILNQATGSDCKGRGFYTHETFMAAANAYPSFGATISKREIAAFFAHVAQETGYVDMFIHDSLIGEQFHLTSIYDSDNDCGCINIDEGVPVIGMALSKMSTPPKSESPIFTPDELTEADGFVFGFPTRYGMMAAQFKVFLDTTGGLRRTQSLAGKPAGSSTAVALKVVAKKPLHTVVNDISSPLKDQSAHVYIICDGGNIEGFATKMTEPQPKYSTTEKQEVDGPAKAARGEYCDTTKPEFPCLSWNYNYGPCGRDLNEGVLLATPEKVAQDQVLAFKASFWYWTTKVRSSFKSGFGPTIKAVNSMECTGTGVPSETAANRIRYFQDYCMKLDVLPGENLTC</sequence>
<feature type="disulfide bond" evidence="7">
    <location>
        <begin position="456"/>
        <end position="468"/>
    </location>
</feature>
<dbReference type="EMBL" id="JAGKQM010000005">
    <property type="protein sequence ID" value="KAH0924810.1"/>
    <property type="molecule type" value="Genomic_DNA"/>
</dbReference>
<comment type="catalytic activity">
    <reaction evidence="6">
        <text>a quinone + NADPH + H(+) = a quinol + NADP(+)</text>
        <dbReference type="Rhea" id="RHEA:46164"/>
        <dbReference type="ChEBI" id="CHEBI:15378"/>
        <dbReference type="ChEBI" id="CHEBI:24646"/>
        <dbReference type="ChEBI" id="CHEBI:57783"/>
        <dbReference type="ChEBI" id="CHEBI:58349"/>
        <dbReference type="ChEBI" id="CHEBI:132124"/>
        <dbReference type="EC" id="1.6.5.2"/>
    </reaction>
</comment>
<accession>A0ABQ8D626</accession>
<keyword evidence="4 7" id="KW-1015">Disulfide bond</keyword>
<dbReference type="Gene3D" id="1.10.530.10">
    <property type="match status" value="4"/>
</dbReference>
<dbReference type="Gene3D" id="3.40.50.360">
    <property type="match status" value="1"/>
</dbReference>
<evidence type="ECO:0000256" key="8">
    <source>
        <dbReference type="SAM" id="Phobius"/>
    </source>
</evidence>
<keyword evidence="8" id="KW-0472">Membrane</keyword>
<proteinExistence type="inferred from homology"/>
<evidence type="ECO:0000259" key="9">
    <source>
        <dbReference type="PROSITE" id="PS50941"/>
    </source>
</evidence>
<dbReference type="PROSITE" id="PS00026">
    <property type="entry name" value="CHIT_BIND_I_1"/>
    <property type="match status" value="3"/>
</dbReference>